<dbReference type="RefSeq" id="WP_348393347.1">
    <property type="nucleotide sequence ID" value="NZ_CP134145.1"/>
</dbReference>
<feature type="region of interest" description="Disordered" evidence="1">
    <location>
        <begin position="42"/>
        <end position="81"/>
    </location>
</feature>
<protein>
    <submittedName>
        <fullName evidence="3">DUF1329 domain-containing protein</fullName>
    </submittedName>
</protein>
<dbReference type="Gene3D" id="2.50.20.10">
    <property type="entry name" value="Lipoprotein localisation LolA/LolB/LppX"/>
    <property type="match status" value="1"/>
</dbReference>
<dbReference type="EMBL" id="CP134145">
    <property type="protein sequence ID" value="WNC74240.1"/>
    <property type="molecule type" value="Genomic_DNA"/>
</dbReference>
<evidence type="ECO:0000256" key="1">
    <source>
        <dbReference type="SAM" id="MobiDB-lite"/>
    </source>
</evidence>
<evidence type="ECO:0000313" key="4">
    <source>
        <dbReference type="Proteomes" id="UP001258994"/>
    </source>
</evidence>
<feature type="chain" id="PRO_5046802166" evidence="2">
    <location>
        <begin position="23"/>
        <end position="453"/>
    </location>
</feature>
<sequence>MKNKFTSASILLLSLFASQSMAKVSVEQAAKLGKELTPMGAVQKANSDGSIPAWTGGLNSKGNLKSKDSGRPEHPFPSEKPLFTITNENVEQYKENLSAGQVALFKKHPTFKMPIYKSHRTAAMPQKVYDSIKLNATTAELVSGGNGLTNFDTSIPFAIPSNGIEVVWNHLTRYRGGAAKRYNTAIPVQKDGSFVPIVANDTLVWPEFLVGGRDEKKDDNILFYFLQQFTAPSIYTGTALMVHDTIDQVKDARRAWMYNSGQRRVRRAPNVAYDGPATGIEGLRVTDDYDMYNGSPDRYEWKLVGKKEMYIPYNSYSLLNTELSYDDIVDQGHMNPDVLRYELHRVWQVEATLKEGERHIYAKRVFHFDEDTWQASVIDKYDGRGELWRVAEAHPIQFYDVDASWLATEVNFDLDSGRYVVTGLANEEPKFMEWGIKVKRKQFTTSALRRMGR</sequence>
<evidence type="ECO:0000313" key="3">
    <source>
        <dbReference type="EMBL" id="WNC74240.1"/>
    </source>
</evidence>
<feature type="compositionally biased region" description="Basic and acidic residues" evidence="1">
    <location>
        <begin position="65"/>
        <end position="77"/>
    </location>
</feature>
<keyword evidence="4" id="KW-1185">Reference proteome</keyword>
<reference evidence="4" key="1">
    <citation type="submission" date="2023-09" db="EMBL/GenBank/DDBJ databases">
        <authorList>
            <person name="Li S."/>
            <person name="Li X."/>
            <person name="Zhang C."/>
            <person name="Zhao Z."/>
        </authorList>
    </citation>
    <scope>NUCLEOTIDE SEQUENCE [LARGE SCALE GENOMIC DNA]</scope>
    <source>
        <strain evidence="4">SQ149</strain>
    </source>
</reference>
<name>A0ABY9U428_9GAMM</name>
<dbReference type="Pfam" id="PF07044">
    <property type="entry name" value="DUF1329"/>
    <property type="match status" value="1"/>
</dbReference>
<keyword evidence="2" id="KW-0732">Signal</keyword>
<evidence type="ECO:0000256" key="2">
    <source>
        <dbReference type="SAM" id="SignalP"/>
    </source>
</evidence>
<accession>A0ABY9U428</accession>
<gene>
    <name evidence="3" type="ORF">RGQ13_09665</name>
</gene>
<proteinExistence type="predicted"/>
<dbReference type="Proteomes" id="UP001258994">
    <property type="component" value="Chromosome"/>
</dbReference>
<dbReference type="CDD" id="cd16329">
    <property type="entry name" value="LolA_like"/>
    <property type="match status" value="1"/>
</dbReference>
<organism evidence="3 4">
    <name type="scientific">Thalassotalea psychrophila</name>
    <dbReference type="NCBI Taxonomy" id="3065647"/>
    <lineage>
        <taxon>Bacteria</taxon>
        <taxon>Pseudomonadati</taxon>
        <taxon>Pseudomonadota</taxon>
        <taxon>Gammaproteobacteria</taxon>
        <taxon>Alteromonadales</taxon>
        <taxon>Colwelliaceae</taxon>
        <taxon>Thalassotalea</taxon>
    </lineage>
</organism>
<feature type="signal peptide" evidence="2">
    <location>
        <begin position="1"/>
        <end position="22"/>
    </location>
</feature>
<dbReference type="InterPro" id="IPR010752">
    <property type="entry name" value="DUF1329"/>
</dbReference>